<evidence type="ECO:0000256" key="3">
    <source>
        <dbReference type="ARBA" id="ARBA00013085"/>
    </source>
</evidence>
<evidence type="ECO:0000256" key="7">
    <source>
        <dbReference type="ARBA" id="ARBA00049158"/>
    </source>
</evidence>
<feature type="domain" description="PHP" evidence="8">
    <location>
        <begin position="4"/>
        <end position="187"/>
    </location>
</feature>
<dbReference type="GO" id="GO:0005737">
    <property type="term" value="C:cytoplasm"/>
    <property type="evidence" value="ECO:0007669"/>
    <property type="project" value="TreeGrafter"/>
</dbReference>
<dbReference type="InterPro" id="IPR010140">
    <property type="entry name" value="Histidinol_P_phosphatase_HisJ"/>
</dbReference>
<dbReference type="UniPathway" id="UPA00031">
    <property type="reaction ID" value="UER00013"/>
</dbReference>
<dbReference type="EMBL" id="FPHF01000083">
    <property type="protein sequence ID" value="SFV65071.1"/>
    <property type="molecule type" value="Genomic_DNA"/>
</dbReference>
<comment type="pathway">
    <text evidence="1">Amino-acid biosynthesis; L-histidine biosynthesis; L-histidine from 5-phospho-alpha-D-ribose 1-diphosphate: step 8/9.</text>
</comment>
<dbReference type="GO" id="GO:0000105">
    <property type="term" value="P:L-histidine biosynthetic process"/>
    <property type="evidence" value="ECO:0007669"/>
    <property type="project" value="UniProtKB-UniPathway"/>
</dbReference>
<dbReference type="Gene3D" id="3.20.20.140">
    <property type="entry name" value="Metal-dependent hydrolases"/>
    <property type="match status" value="1"/>
</dbReference>
<dbReference type="EC" id="3.1.3.15" evidence="3"/>
<gene>
    <name evidence="9" type="ORF">MNB_SM-4-651</name>
</gene>
<dbReference type="InterPro" id="IPR004013">
    <property type="entry name" value="PHP_dom"/>
</dbReference>
<protein>
    <recommendedName>
        <fullName evidence="3">histidinol-phosphatase</fullName>
        <ecNumber evidence="3">3.1.3.15</ecNumber>
    </recommendedName>
</protein>
<dbReference type="AlphaFoldDB" id="A0A1W1CHB5"/>
<name>A0A1W1CHB5_9ZZZZ</name>
<evidence type="ECO:0000256" key="6">
    <source>
        <dbReference type="ARBA" id="ARBA00023102"/>
    </source>
</evidence>
<dbReference type="GO" id="GO:0004401">
    <property type="term" value="F:histidinol-phosphatase activity"/>
    <property type="evidence" value="ECO:0007669"/>
    <property type="project" value="UniProtKB-EC"/>
</dbReference>
<keyword evidence="6" id="KW-0368">Histidine biosynthesis</keyword>
<dbReference type="NCBIfam" id="TIGR01856">
    <property type="entry name" value="hisJ_fam"/>
    <property type="match status" value="1"/>
</dbReference>
<sequence length="259" mass="29926">MIVDMHNHTPLCNHAQGTIQEYVLSAIKAKTEFFGFSDHAPMDFDPKYRMKFEDMKKYEKDVLDAQKKYAKEIQVLLGYEVDYLPGHMDKRVLNADVDYLIGSIHFLEGWGFDNPEFIGKWKEQNIDEIWQKYFDTIADMAQTKLFDIVGHLDLIKVFKYMPKSNIVKMATPALIAIKESGMVIELNVAGYRKKIQEPYPSKALLQKAYALNIPITFSSDAHSPEQVAMYNDEIVALAKEVGYTKCSYFIKRKEYSVSF</sequence>
<dbReference type="NCBIfam" id="NF005596">
    <property type="entry name" value="PRK07328.1"/>
    <property type="match status" value="1"/>
</dbReference>
<dbReference type="CDD" id="cd12110">
    <property type="entry name" value="PHP_HisPPase_Hisj_like"/>
    <property type="match status" value="1"/>
</dbReference>
<evidence type="ECO:0000256" key="2">
    <source>
        <dbReference type="ARBA" id="ARBA00009152"/>
    </source>
</evidence>
<comment type="similarity">
    <text evidence="2">Belongs to the PHP hydrolase family. HisK subfamily.</text>
</comment>
<dbReference type="SUPFAM" id="SSF89550">
    <property type="entry name" value="PHP domain-like"/>
    <property type="match status" value="1"/>
</dbReference>
<organism evidence="9">
    <name type="scientific">hydrothermal vent metagenome</name>
    <dbReference type="NCBI Taxonomy" id="652676"/>
    <lineage>
        <taxon>unclassified sequences</taxon>
        <taxon>metagenomes</taxon>
        <taxon>ecological metagenomes</taxon>
    </lineage>
</organism>
<accession>A0A1W1CHB5</accession>
<keyword evidence="5 9" id="KW-0378">Hydrolase</keyword>
<evidence type="ECO:0000259" key="8">
    <source>
        <dbReference type="Pfam" id="PF02811"/>
    </source>
</evidence>
<dbReference type="PANTHER" id="PTHR21039">
    <property type="entry name" value="HISTIDINOL PHOSPHATASE-RELATED"/>
    <property type="match status" value="1"/>
</dbReference>
<proteinExistence type="inferred from homology"/>
<dbReference type="PANTHER" id="PTHR21039:SF0">
    <property type="entry name" value="HISTIDINOL-PHOSPHATASE"/>
    <property type="match status" value="1"/>
</dbReference>
<keyword evidence="4" id="KW-0028">Amino-acid biosynthesis</keyword>
<comment type="catalytic activity">
    <reaction evidence="7">
        <text>L-histidinol phosphate + H2O = L-histidinol + phosphate</text>
        <dbReference type="Rhea" id="RHEA:14465"/>
        <dbReference type="ChEBI" id="CHEBI:15377"/>
        <dbReference type="ChEBI" id="CHEBI:43474"/>
        <dbReference type="ChEBI" id="CHEBI:57699"/>
        <dbReference type="ChEBI" id="CHEBI:57980"/>
        <dbReference type="EC" id="3.1.3.15"/>
    </reaction>
</comment>
<evidence type="ECO:0000313" key="9">
    <source>
        <dbReference type="EMBL" id="SFV65071.1"/>
    </source>
</evidence>
<evidence type="ECO:0000256" key="5">
    <source>
        <dbReference type="ARBA" id="ARBA00022801"/>
    </source>
</evidence>
<dbReference type="Pfam" id="PF02811">
    <property type="entry name" value="PHP"/>
    <property type="match status" value="1"/>
</dbReference>
<evidence type="ECO:0000256" key="1">
    <source>
        <dbReference type="ARBA" id="ARBA00004970"/>
    </source>
</evidence>
<evidence type="ECO:0000256" key="4">
    <source>
        <dbReference type="ARBA" id="ARBA00022605"/>
    </source>
</evidence>
<dbReference type="InterPro" id="IPR016195">
    <property type="entry name" value="Pol/histidinol_Pase-like"/>
</dbReference>
<reference evidence="9" key="1">
    <citation type="submission" date="2016-10" db="EMBL/GenBank/DDBJ databases">
        <authorList>
            <person name="de Groot N.N."/>
        </authorList>
    </citation>
    <scope>NUCLEOTIDE SEQUENCE</scope>
</reference>